<gene>
    <name evidence="2" type="ORF">DCAF_LOCUS1131</name>
</gene>
<feature type="transmembrane region" description="Helical" evidence="1">
    <location>
        <begin position="103"/>
        <end position="124"/>
    </location>
</feature>
<dbReference type="PANTHER" id="PTHR33333:SF32">
    <property type="entry name" value="PSAD1"/>
    <property type="match status" value="1"/>
</dbReference>
<reference evidence="2 3" key="1">
    <citation type="submission" date="2024-01" db="EMBL/GenBank/DDBJ databases">
        <authorList>
            <person name="Waweru B."/>
        </authorList>
    </citation>
    <scope>NUCLEOTIDE SEQUENCE [LARGE SCALE GENOMIC DNA]</scope>
</reference>
<dbReference type="AlphaFoldDB" id="A0AAV1QP42"/>
<protein>
    <submittedName>
        <fullName evidence="2">Uncharacterized protein</fullName>
    </submittedName>
</protein>
<keyword evidence="1" id="KW-1133">Transmembrane helix</keyword>
<proteinExistence type="predicted"/>
<keyword evidence="1" id="KW-0812">Transmembrane</keyword>
<comment type="caution">
    <text evidence="2">The sequence shown here is derived from an EMBL/GenBank/DDBJ whole genome shotgun (WGS) entry which is preliminary data.</text>
</comment>
<evidence type="ECO:0000313" key="2">
    <source>
        <dbReference type="EMBL" id="CAK7323502.1"/>
    </source>
</evidence>
<dbReference type="Proteomes" id="UP001314170">
    <property type="component" value="Unassembled WGS sequence"/>
</dbReference>
<dbReference type="InterPro" id="IPR039926">
    <property type="entry name" value="Egg_app_1"/>
</dbReference>
<organism evidence="2 3">
    <name type="scientific">Dovyalis caffra</name>
    <dbReference type="NCBI Taxonomy" id="77055"/>
    <lineage>
        <taxon>Eukaryota</taxon>
        <taxon>Viridiplantae</taxon>
        <taxon>Streptophyta</taxon>
        <taxon>Embryophyta</taxon>
        <taxon>Tracheophyta</taxon>
        <taxon>Spermatophyta</taxon>
        <taxon>Magnoliopsida</taxon>
        <taxon>eudicotyledons</taxon>
        <taxon>Gunneridae</taxon>
        <taxon>Pentapetalae</taxon>
        <taxon>rosids</taxon>
        <taxon>fabids</taxon>
        <taxon>Malpighiales</taxon>
        <taxon>Salicaceae</taxon>
        <taxon>Flacourtieae</taxon>
        <taxon>Dovyalis</taxon>
    </lineage>
</organism>
<sequence>MEPSPSLSTIFRYLFDPIKKFLASDAVPGFVSTTFHKFLELIKKVMVSDAVSDYIHTISELIKKFMASDVVSDFIPKLSDVIQKIMASEAVFYVVTWFTKENATTLFAVVVMGLLIYICCNCLPMTKIAGKTMKAPGQSFRILRKAFEANPSAYFKNLRGK</sequence>
<evidence type="ECO:0000313" key="3">
    <source>
        <dbReference type="Proteomes" id="UP001314170"/>
    </source>
</evidence>
<evidence type="ECO:0000256" key="1">
    <source>
        <dbReference type="SAM" id="Phobius"/>
    </source>
</evidence>
<dbReference type="EMBL" id="CAWUPB010000127">
    <property type="protein sequence ID" value="CAK7323502.1"/>
    <property type="molecule type" value="Genomic_DNA"/>
</dbReference>
<dbReference type="PANTHER" id="PTHR33333">
    <property type="entry name" value="ERYTHROCYTE MEMBRANE PROTEIN 1-LIKE"/>
    <property type="match status" value="1"/>
</dbReference>
<keyword evidence="3" id="KW-1185">Reference proteome</keyword>
<accession>A0AAV1QP42</accession>
<keyword evidence="1" id="KW-0472">Membrane</keyword>
<name>A0AAV1QP42_9ROSI</name>